<dbReference type="Proteomes" id="UP000250043">
    <property type="component" value="Unassembled WGS sequence"/>
</dbReference>
<organism evidence="1 2">
    <name type="scientific">Obba rivulosa</name>
    <dbReference type="NCBI Taxonomy" id="1052685"/>
    <lineage>
        <taxon>Eukaryota</taxon>
        <taxon>Fungi</taxon>
        <taxon>Dikarya</taxon>
        <taxon>Basidiomycota</taxon>
        <taxon>Agaricomycotina</taxon>
        <taxon>Agaricomycetes</taxon>
        <taxon>Polyporales</taxon>
        <taxon>Gelatoporiaceae</taxon>
        <taxon>Obba</taxon>
    </lineage>
</organism>
<name>A0A8E2DRA0_9APHY</name>
<proteinExistence type="predicted"/>
<dbReference type="EMBL" id="KV722344">
    <property type="protein sequence ID" value="OCH94359.1"/>
    <property type="molecule type" value="Genomic_DNA"/>
</dbReference>
<protein>
    <submittedName>
        <fullName evidence="1">Uncharacterized protein</fullName>
    </submittedName>
</protein>
<sequence length="244" mass="27328">MARALRHTWIPFLGKFSEVVQIGVSRTLFVKLFASLIRISGQLAFFQYPREMPNERITHAMSDICTLVCNPISDRLLGMTTRRWAYGAMGSMALLYMSPSENIVLEQNPADYFTFERPLNERRSAIPLLRILSLDLVRRGVTFEPHCLDCTVDEFDSDLGLLIPGFMPVAALRTLIPLFGDDNEEAESLRNTLVIHGISDILVKYLLIPGEIGDLAKTILDQLPAYLNGDAPHAVSYSIAEEPS</sequence>
<dbReference type="AlphaFoldDB" id="A0A8E2DRA0"/>
<keyword evidence="2" id="KW-1185">Reference proteome</keyword>
<gene>
    <name evidence="1" type="ORF">OBBRIDRAFT_722772</name>
</gene>
<accession>A0A8E2DRA0</accession>
<dbReference type="OrthoDB" id="2757524at2759"/>
<evidence type="ECO:0000313" key="2">
    <source>
        <dbReference type="Proteomes" id="UP000250043"/>
    </source>
</evidence>
<reference evidence="1 2" key="1">
    <citation type="submission" date="2016-07" db="EMBL/GenBank/DDBJ databases">
        <title>Draft genome of the white-rot fungus Obba rivulosa 3A-2.</title>
        <authorList>
            <consortium name="DOE Joint Genome Institute"/>
            <person name="Miettinen O."/>
            <person name="Riley R."/>
            <person name="Acob R."/>
            <person name="Barry K."/>
            <person name="Cullen D."/>
            <person name="De Vries R."/>
            <person name="Hainaut M."/>
            <person name="Hatakka A."/>
            <person name="Henrissat B."/>
            <person name="Hilden K."/>
            <person name="Kuo R."/>
            <person name="Labutti K."/>
            <person name="Lipzen A."/>
            <person name="Makela M.R."/>
            <person name="Sandor L."/>
            <person name="Spatafora J.W."/>
            <person name="Grigoriev I.V."/>
            <person name="Hibbett D.S."/>
        </authorList>
    </citation>
    <scope>NUCLEOTIDE SEQUENCE [LARGE SCALE GENOMIC DNA]</scope>
    <source>
        <strain evidence="1 2">3A-2</strain>
    </source>
</reference>
<evidence type="ECO:0000313" key="1">
    <source>
        <dbReference type="EMBL" id="OCH94359.1"/>
    </source>
</evidence>